<keyword evidence="3 5" id="KW-0472">Membrane</keyword>
<comment type="similarity">
    <text evidence="5 6">Belongs to the FtsA/MreB family.</text>
</comment>
<dbReference type="PANTHER" id="PTHR32432:SF4">
    <property type="entry name" value="CELL DIVISION PROTEIN FTSA"/>
    <property type="match status" value="1"/>
</dbReference>
<dbReference type="RefSeq" id="WP_129718859.1">
    <property type="nucleotide sequence ID" value="NZ_PRLK01000006.1"/>
</dbReference>
<comment type="subcellular location">
    <subcellularLocation>
        <location evidence="5">Cell membrane</location>
        <topology evidence="5">Peripheral membrane protein</topology>
        <orientation evidence="5">Cytoplasmic side</orientation>
    </subcellularLocation>
    <text evidence="5">Localizes to the Z ring in an FtsZ-dependent manner. Targeted to the membrane through a conserved C-terminal amphipathic helix.</text>
</comment>
<proteinExistence type="inferred from homology"/>
<reference evidence="8 9" key="2">
    <citation type="journal article" date="2020" name="Cell Rep.">
        <title>Acquisition and Adaptation of Ultra-small Parasitic Reduced Genome Bacteria to Mammalian Hosts.</title>
        <authorList>
            <person name="McLean J.S."/>
            <person name="Bor B."/>
            <person name="Kerns K.A."/>
            <person name="Liu Q."/>
            <person name="To T.T."/>
            <person name="Solden L."/>
            <person name="Hendrickson E.L."/>
            <person name="Wrighton K."/>
            <person name="Shi W."/>
            <person name="He X."/>
        </authorList>
    </citation>
    <scope>NUCLEOTIDE SEQUENCE [LARGE SCALE GENOMIC DNA]</scope>
    <source>
        <strain evidence="8 9">TM7_CMJM_G6_1_HOT_870</strain>
    </source>
</reference>
<evidence type="ECO:0000256" key="3">
    <source>
        <dbReference type="ARBA" id="ARBA00023136"/>
    </source>
</evidence>
<keyword evidence="1 5" id="KW-1003">Cell membrane</keyword>
<dbReference type="Gene3D" id="3.30.1490.110">
    <property type="match status" value="1"/>
</dbReference>
<dbReference type="NCBIfam" id="TIGR01174">
    <property type="entry name" value="ftsA"/>
    <property type="match status" value="1"/>
</dbReference>
<keyword evidence="4 5" id="KW-0131">Cell cycle</keyword>
<dbReference type="PIRSF" id="PIRSF003101">
    <property type="entry name" value="FtsA"/>
    <property type="match status" value="1"/>
</dbReference>
<dbReference type="InterPro" id="IPR050696">
    <property type="entry name" value="FtsA/MreB"/>
</dbReference>
<dbReference type="EMBL" id="PRLK01000006">
    <property type="protein sequence ID" value="RYC72530.1"/>
    <property type="molecule type" value="Genomic_DNA"/>
</dbReference>
<dbReference type="InterPro" id="IPR043129">
    <property type="entry name" value="ATPase_NBD"/>
</dbReference>
<dbReference type="InterPro" id="IPR020823">
    <property type="entry name" value="Cell_div_FtsA"/>
</dbReference>
<name>A0ABY0FJE5_9BACT</name>
<evidence type="ECO:0000256" key="6">
    <source>
        <dbReference type="PIRNR" id="PIRNR003101"/>
    </source>
</evidence>
<dbReference type="Pfam" id="PF02491">
    <property type="entry name" value="SHS2_FTSA"/>
    <property type="match status" value="1"/>
</dbReference>
<dbReference type="SUPFAM" id="SSF53067">
    <property type="entry name" value="Actin-like ATPase domain"/>
    <property type="match status" value="2"/>
</dbReference>
<comment type="subunit">
    <text evidence="5">Self-interacts. Interacts with FtsZ.</text>
</comment>
<dbReference type="Pfam" id="PF14450">
    <property type="entry name" value="FtsA"/>
    <property type="match status" value="1"/>
</dbReference>
<evidence type="ECO:0000256" key="5">
    <source>
        <dbReference type="HAMAP-Rule" id="MF_02033"/>
    </source>
</evidence>
<evidence type="ECO:0000259" key="7">
    <source>
        <dbReference type="SMART" id="SM00842"/>
    </source>
</evidence>
<dbReference type="InterPro" id="IPR003494">
    <property type="entry name" value="SHS2_FtsA"/>
</dbReference>
<evidence type="ECO:0000313" key="8">
    <source>
        <dbReference type="EMBL" id="RYC72530.1"/>
    </source>
</evidence>
<sequence>MNENSRYAVGVDVGTSYIRCVVASLDNEAKPRIVGCSQVENSGMKKGVISHLAGPNKALDKALNEAENMSGQDIKKACFSINGCHILSTKTDGMIAINSPKQVVSLDDLDRVEEVASIGKIPNNREILKFIPYSYNLDGQDGIADPMGMNGNRLEVYANIISSLAPHINNIHILAEEMEMNVTSIIPSVMAASEAVLNEKQKESGVVVIDMGATTTGVAIYEEGDIQFLRVVPMGGQNITNDLAICLKITPDIAEEIKLKHALAIERSEHHDIVVKRGREHYSFNTSEIDEIIEARLEEIFEEVRKVLKVAGKDAKLPSGAVLVGGGSNMKKIDEFAKKHLDLATQIGKSNIESSVSEEVFSPEFAVAVGLMLEDTNSDGDLGGHHQREKEQNGFFARLFRRNK</sequence>
<dbReference type="GO" id="GO:0051301">
    <property type="term" value="P:cell division"/>
    <property type="evidence" value="ECO:0007669"/>
    <property type="project" value="UniProtKB-KW"/>
</dbReference>
<evidence type="ECO:0000313" key="9">
    <source>
        <dbReference type="Proteomes" id="UP001190925"/>
    </source>
</evidence>
<dbReference type="CDD" id="cd24048">
    <property type="entry name" value="ASKHA_NBD_FtsA"/>
    <property type="match status" value="1"/>
</dbReference>
<comment type="function">
    <text evidence="5 6">Cell division protein that is involved in the assembly of the Z ring. May serve as a membrane anchor for the Z ring.</text>
</comment>
<dbReference type="HAMAP" id="MF_02033">
    <property type="entry name" value="FtsA"/>
    <property type="match status" value="1"/>
</dbReference>
<keyword evidence="2 5" id="KW-0132">Cell division</keyword>
<accession>A0ABY0FJE5</accession>
<comment type="caution">
    <text evidence="8">The sequence shown here is derived from an EMBL/GenBank/DDBJ whole genome shotgun (WGS) entry which is preliminary data.</text>
</comment>
<protein>
    <recommendedName>
        <fullName evidence="5 6">Cell division protein FtsA</fullName>
    </recommendedName>
</protein>
<organism evidence="8 9">
    <name type="scientific">Candidatus Nanogingivalis gingivitcus</name>
    <dbReference type="NCBI Taxonomy" id="2171992"/>
    <lineage>
        <taxon>Bacteria</taxon>
        <taxon>Candidatus Saccharimonadota</taxon>
        <taxon>Candidatus Nanosyncoccalia</taxon>
        <taxon>Candidatus Nanogingivales</taxon>
        <taxon>Candidatus Nanogingivalaceae</taxon>
        <taxon>Candidatus Nanogingivalis</taxon>
    </lineage>
</organism>
<evidence type="ECO:0000256" key="1">
    <source>
        <dbReference type="ARBA" id="ARBA00022475"/>
    </source>
</evidence>
<gene>
    <name evidence="8" type="primary">ftsA_3</name>
    <name evidence="5" type="synonym">ftsA</name>
    <name evidence="8" type="ORF">G6CMJM_00457</name>
</gene>
<evidence type="ECO:0000256" key="2">
    <source>
        <dbReference type="ARBA" id="ARBA00022618"/>
    </source>
</evidence>
<dbReference type="Gene3D" id="3.30.420.40">
    <property type="match status" value="2"/>
</dbReference>
<dbReference type="PANTHER" id="PTHR32432">
    <property type="entry name" value="CELL DIVISION PROTEIN FTSA-RELATED"/>
    <property type="match status" value="1"/>
</dbReference>
<keyword evidence="9" id="KW-1185">Reference proteome</keyword>
<dbReference type="SMART" id="SM00842">
    <property type="entry name" value="FtsA"/>
    <property type="match status" value="1"/>
</dbReference>
<dbReference type="Proteomes" id="UP001190925">
    <property type="component" value="Unassembled WGS sequence"/>
</dbReference>
<evidence type="ECO:0000256" key="4">
    <source>
        <dbReference type="ARBA" id="ARBA00023306"/>
    </source>
</evidence>
<feature type="domain" description="SHS2" evidence="7">
    <location>
        <begin position="8"/>
        <end position="196"/>
    </location>
</feature>
<reference evidence="8 9" key="1">
    <citation type="journal article" date="2018" name="bioRxiv">
        <title>Evidence of independent acquisition and adaption of ultra-small bacteria to human hosts across the highly diverse yet reduced genomes of the phylum Saccharibacteria.</title>
        <authorList>
            <person name="McLean J.S."/>
            <person name="Bor B."/>
            <person name="To T.T."/>
            <person name="Liu Q."/>
            <person name="Kearns K.A."/>
            <person name="Solden L.M."/>
            <person name="Wrighton K.C."/>
            <person name="He X."/>
            <person name="Shi W."/>
        </authorList>
    </citation>
    <scope>NUCLEOTIDE SEQUENCE [LARGE SCALE GENOMIC DNA]</scope>
    <source>
        <strain evidence="8 9">TM7_CMJM_G6_1_HOT_870</strain>
    </source>
</reference>